<keyword evidence="2" id="KW-1133">Transmembrane helix</keyword>
<dbReference type="PROSITE" id="PS51257">
    <property type="entry name" value="PROKAR_LIPOPROTEIN"/>
    <property type="match status" value="1"/>
</dbReference>
<feature type="transmembrane region" description="Helical" evidence="2">
    <location>
        <begin position="20"/>
        <end position="42"/>
    </location>
</feature>
<name>A0A3S9B1G6_9HYPH</name>
<dbReference type="InterPro" id="IPR035437">
    <property type="entry name" value="SNase_OB-fold_sf"/>
</dbReference>
<dbReference type="SUPFAM" id="SSF50199">
    <property type="entry name" value="Staphylococcal nuclease"/>
    <property type="match status" value="1"/>
</dbReference>
<feature type="region of interest" description="Disordered" evidence="1">
    <location>
        <begin position="51"/>
        <end position="76"/>
    </location>
</feature>
<organism evidence="3 4">
    <name type="scientific">Georhizobium profundi</name>
    <dbReference type="NCBI Taxonomy" id="2341112"/>
    <lineage>
        <taxon>Bacteria</taxon>
        <taxon>Pseudomonadati</taxon>
        <taxon>Pseudomonadota</taxon>
        <taxon>Alphaproteobacteria</taxon>
        <taxon>Hyphomicrobiales</taxon>
        <taxon>Rhizobiaceae</taxon>
        <taxon>Georhizobium</taxon>
    </lineage>
</organism>
<keyword evidence="2" id="KW-0472">Membrane</keyword>
<dbReference type="Proteomes" id="UP000268192">
    <property type="component" value="Chromosome"/>
</dbReference>
<sequence>MGRPHHLGKPVIKRFLRSLILPVTLIACLLIGLFTAMDYFAALEVVERPPQQTTEVSPDPAPTHPEPSTFPSQSSQISIARPVDPDLFGQPFTAAPDELERIEAREPISEPPPPREEPKPLLYRPLALSAGLVSISGRNLALEGIVPTPADRFCPDESGQRWPCGMIARTAFRNFLRGRALACDLDEANWEGTATANCMRGETDIAAWLVTNGWVDAEPGSAYAELADAAREARIGIHGSDPR</sequence>
<keyword evidence="4" id="KW-1185">Reference proteome</keyword>
<keyword evidence="2" id="KW-0812">Transmembrane</keyword>
<protein>
    <submittedName>
        <fullName evidence="3">Thermonuclease family protein</fullName>
    </submittedName>
</protein>
<gene>
    <name evidence="3" type="ORF">D5400_05410</name>
</gene>
<accession>A0A3S9B1G6</accession>
<proteinExistence type="predicted"/>
<evidence type="ECO:0000256" key="1">
    <source>
        <dbReference type="SAM" id="MobiDB-lite"/>
    </source>
</evidence>
<dbReference type="Gene3D" id="2.40.50.90">
    <property type="match status" value="1"/>
</dbReference>
<reference evidence="3 4" key="1">
    <citation type="submission" date="2018-09" db="EMBL/GenBank/DDBJ databases">
        <title>Marinorhizobium profundi gen. nov., sp. nov., isolated from a deep-sea sediment sample from the New Britain Trench and proposal of Marinorhizobiaceae fam. nov. in the order Rhizobiales of the class Alphaproteobacteria.</title>
        <authorList>
            <person name="Cao J."/>
        </authorList>
    </citation>
    <scope>NUCLEOTIDE SEQUENCE [LARGE SCALE GENOMIC DNA]</scope>
    <source>
        <strain evidence="3 4">WS11</strain>
    </source>
</reference>
<dbReference type="AlphaFoldDB" id="A0A3S9B1G6"/>
<evidence type="ECO:0000313" key="4">
    <source>
        <dbReference type="Proteomes" id="UP000268192"/>
    </source>
</evidence>
<dbReference type="EMBL" id="CP032509">
    <property type="protein sequence ID" value="AZN70785.1"/>
    <property type="molecule type" value="Genomic_DNA"/>
</dbReference>
<dbReference type="RefSeq" id="WP_164527804.1">
    <property type="nucleotide sequence ID" value="NZ_CP032509.1"/>
</dbReference>
<dbReference type="KEGG" id="abaw:D5400_05410"/>
<evidence type="ECO:0000313" key="3">
    <source>
        <dbReference type="EMBL" id="AZN70785.1"/>
    </source>
</evidence>
<evidence type="ECO:0000256" key="2">
    <source>
        <dbReference type="SAM" id="Phobius"/>
    </source>
</evidence>